<dbReference type="Gene3D" id="1.10.560.10">
    <property type="entry name" value="GroEL-like equatorial domain"/>
    <property type="match status" value="1"/>
</dbReference>
<dbReference type="Pfam" id="PF00118">
    <property type="entry name" value="Cpn60_TCP1"/>
    <property type="match status" value="1"/>
</dbReference>
<evidence type="ECO:0000256" key="2">
    <source>
        <dbReference type="ARBA" id="ARBA00022741"/>
    </source>
</evidence>
<name>A0A0A9XB37_LYGHE</name>
<dbReference type="PANTHER" id="PTHR11353">
    <property type="entry name" value="CHAPERONIN"/>
    <property type="match status" value="1"/>
</dbReference>
<evidence type="ECO:0000256" key="4">
    <source>
        <dbReference type="ARBA" id="ARBA00023186"/>
    </source>
</evidence>
<sequence length="231" mass="25642">MNKMILNNLDKVIVTSDTVTILHETEVEHPAAKLLVSAAKEQEREIGDGSNWVLCIGGELLHNSENLLRLGIPATAIAEGYRKAVQYILEIINSLTLYNVCEKDLFDEVVLAKMIQSSIASKQFGLEVLLSKLVSKACQLVMPRNTYNLNVDDIRVVKIFGSDIYQSFVLHGMVLQLVPHTRTIYTVQDATVAIFTCTIDAADTETKGTALLTSAQELSSFNIDEEKQIER</sequence>
<evidence type="ECO:0000313" key="5">
    <source>
        <dbReference type="EMBL" id="JAG14305.1"/>
    </source>
</evidence>
<reference evidence="5" key="2">
    <citation type="submission" date="2014-07" db="EMBL/GenBank/DDBJ databases">
        <authorList>
            <person name="Hull J."/>
        </authorList>
    </citation>
    <scope>NUCLEOTIDE SEQUENCE</scope>
</reference>
<dbReference type="AlphaFoldDB" id="A0A0A9XB37"/>
<evidence type="ECO:0000256" key="1">
    <source>
        <dbReference type="ARBA" id="ARBA00008020"/>
    </source>
</evidence>
<gene>
    <name evidence="5" type="primary">CCT8_1</name>
    <name evidence="5" type="ORF">CM83_98788</name>
</gene>
<dbReference type="EMBL" id="GBHO01029299">
    <property type="protein sequence ID" value="JAG14305.1"/>
    <property type="molecule type" value="Transcribed_RNA"/>
</dbReference>
<dbReference type="GO" id="GO:0005524">
    <property type="term" value="F:ATP binding"/>
    <property type="evidence" value="ECO:0007669"/>
    <property type="project" value="UniProtKB-KW"/>
</dbReference>
<comment type="similarity">
    <text evidence="1">Belongs to the TCP-1 chaperonin family.</text>
</comment>
<evidence type="ECO:0000256" key="3">
    <source>
        <dbReference type="ARBA" id="ARBA00022840"/>
    </source>
</evidence>
<proteinExistence type="inferred from homology"/>
<organism evidence="5">
    <name type="scientific">Lygus hesperus</name>
    <name type="common">Western plant bug</name>
    <dbReference type="NCBI Taxonomy" id="30085"/>
    <lineage>
        <taxon>Eukaryota</taxon>
        <taxon>Metazoa</taxon>
        <taxon>Ecdysozoa</taxon>
        <taxon>Arthropoda</taxon>
        <taxon>Hexapoda</taxon>
        <taxon>Insecta</taxon>
        <taxon>Pterygota</taxon>
        <taxon>Neoptera</taxon>
        <taxon>Paraneoptera</taxon>
        <taxon>Hemiptera</taxon>
        <taxon>Heteroptera</taxon>
        <taxon>Panheteroptera</taxon>
        <taxon>Cimicomorpha</taxon>
        <taxon>Miridae</taxon>
        <taxon>Mirini</taxon>
        <taxon>Lygus</taxon>
    </lineage>
</organism>
<dbReference type="GO" id="GO:0140662">
    <property type="term" value="F:ATP-dependent protein folding chaperone"/>
    <property type="evidence" value="ECO:0007669"/>
    <property type="project" value="InterPro"/>
</dbReference>
<dbReference type="SUPFAM" id="SSF52029">
    <property type="entry name" value="GroEL apical domain-like"/>
    <property type="match status" value="1"/>
</dbReference>
<protein>
    <submittedName>
        <fullName evidence="5">T-complex protein 1 subunit theta</fullName>
    </submittedName>
</protein>
<keyword evidence="2" id="KW-0547">Nucleotide-binding</keyword>
<accession>A0A0A9XB37</accession>
<dbReference type="InterPro" id="IPR027413">
    <property type="entry name" value="GROEL-like_equatorial_sf"/>
</dbReference>
<dbReference type="SUPFAM" id="SSF48592">
    <property type="entry name" value="GroEL equatorial domain-like"/>
    <property type="match status" value="1"/>
</dbReference>
<dbReference type="InterPro" id="IPR027409">
    <property type="entry name" value="GroEL-like_apical_dom_sf"/>
</dbReference>
<dbReference type="InterPro" id="IPR002423">
    <property type="entry name" value="Cpn60/GroEL/TCP-1"/>
</dbReference>
<keyword evidence="4" id="KW-0143">Chaperone</keyword>
<reference evidence="5" key="1">
    <citation type="journal article" date="2014" name="PLoS ONE">
        <title>Transcriptome-Based Identification of ABC Transporters in the Western Tarnished Plant Bug Lygus hesperus.</title>
        <authorList>
            <person name="Hull J.J."/>
            <person name="Chaney K."/>
            <person name="Geib S.M."/>
            <person name="Fabrick J.A."/>
            <person name="Brent C.S."/>
            <person name="Walsh D."/>
            <person name="Lavine L.C."/>
        </authorList>
    </citation>
    <scope>NUCLEOTIDE SEQUENCE</scope>
</reference>
<dbReference type="InterPro" id="IPR017998">
    <property type="entry name" value="Chaperone_TCP-1"/>
</dbReference>
<keyword evidence="3" id="KW-0067">ATP-binding</keyword>